<name>A0ABV7YA29_9ACTN</name>
<evidence type="ECO:0000313" key="3">
    <source>
        <dbReference type="Proteomes" id="UP001595699"/>
    </source>
</evidence>
<keyword evidence="1" id="KW-0472">Membrane</keyword>
<feature type="transmembrane region" description="Helical" evidence="1">
    <location>
        <begin position="53"/>
        <end position="75"/>
    </location>
</feature>
<gene>
    <name evidence="2" type="ORF">ACFOUW_11385</name>
</gene>
<dbReference type="RefSeq" id="WP_205118503.1">
    <property type="nucleotide sequence ID" value="NZ_JAFBCM010000001.1"/>
</dbReference>
<evidence type="ECO:0000313" key="2">
    <source>
        <dbReference type="EMBL" id="MFC3761442.1"/>
    </source>
</evidence>
<feature type="transmembrane region" description="Helical" evidence="1">
    <location>
        <begin position="169"/>
        <end position="189"/>
    </location>
</feature>
<keyword evidence="3" id="KW-1185">Reference proteome</keyword>
<accession>A0ABV7YA29</accession>
<organism evidence="2 3">
    <name type="scientific">Tenggerimyces flavus</name>
    <dbReference type="NCBI Taxonomy" id="1708749"/>
    <lineage>
        <taxon>Bacteria</taxon>
        <taxon>Bacillati</taxon>
        <taxon>Actinomycetota</taxon>
        <taxon>Actinomycetes</taxon>
        <taxon>Propionibacteriales</taxon>
        <taxon>Nocardioidaceae</taxon>
        <taxon>Tenggerimyces</taxon>
    </lineage>
</organism>
<keyword evidence="1" id="KW-1133">Transmembrane helix</keyword>
<sequence>MAQATTNLPSSSTVTLRRPGTAISALLLTAGALALCWYIVVNPGVDHSLVGRAIGASVLLVLTWFIWRVGGYPCLKLTRTHLVIRNPVLCHVVPWRAVDTIEARDDLTVVLWDGREIRVWAFSHSLLAEIFGDRNPHRAIELSQQRKASAPAGAETITHQPRLTIHLRWWVLPVVVVLAGAATIIAWLLDPGATLT</sequence>
<dbReference type="EMBL" id="JBHRZH010000008">
    <property type="protein sequence ID" value="MFC3761442.1"/>
    <property type="molecule type" value="Genomic_DNA"/>
</dbReference>
<feature type="transmembrane region" description="Helical" evidence="1">
    <location>
        <begin position="21"/>
        <end position="41"/>
    </location>
</feature>
<proteinExistence type="predicted"/>
<dbReference type="Proteomes" id="UP001595699">
    <property type="component" value="Unassembled WGS sequence"/>
</dbReference>
<keyword evidence="1" id="KW-0812">Transmembrane</keyword>
<evidence type="ECO:0000256" key="1">
    <source>
        <dbReference type="SAM" id="Phobius"/>
    </source>
</evidence>
<comment type="caution">
    <text evidence="2">The sequence shown here is derived from an EMBL/GenBank/DDBJ whole genome shotgun (WGS) entry which is preliminary data.</text>
</comment>
<reference evidence="3" key="1">
    <citation type="journal article" date="2019" name="Int. J. Syst. Evol. Microbiol.">
        <title>The Global Catalogue of Microorganisms (GCM) 10K type strain sequencing project: providing services to taxonomists for standard genome sequencing and annotation.</title>
        <authorList>
            <consortium name="The Broad Institute Genomics Platform"/>
            <consortium name="The Broad Institute Genome Sequencing Center for Infectious Disease"/>
            <person name="Wu L."/>
            <person name="Ma J."/>
        </authorList>
    </citation>
    <scope>NUCLEOTIDE SEQUENCE [LARGE SCALE GENOMIC DNA]</scope>
    <source>
        <strain evidence="3">CGMCC 4.7241</strain>
    </source>
</reference>
<protein>
    <recommendedName>
        <fullName evidence="4">PH domain-containing protein</fullName>
    </recommendedName>
</protein>
<evidence type="ECO:0008006" key="4">
    <source>
        <dbReference type="Google" id="ProtNLM"/>
    </source>
</evidence>